<evidence type="ECO:0000313" key="1">
    <source>
        <dbReference type="EMBL" id="GAI15426.1"/>
    </source>
</evidence>
<comment type="caution">
    <text evidence="1">The sequence shown here is derived from an EMBL/GenBank/DDBJ whole genome shotgun (WGS) entry which is preliminary data.</text>
</comment>
<dbReference type="AlphaFoldDB" id="X1MBE2"/>
<accession>X1MBE2</accession>
<reference evidence="1" key="1">
    <citation type="journal article" date="2014" name="Front. Microbiol.">
        <title>High frequency of phylogenetically diverse reductive dehalogenase-homologous genes in deep subseafloor sedimentary metagenomes.</title>
        <authorList>
            <person name="Kawai M."/>
            <person name="Futagami T."/>
            <person name="Toyoda A."/>
            <person name="Takaki Y."/>
            <person name="Nishi S."/>
            <person name="Hori S."/>
            <person name="Arai W."/>
            <person name="Tsubouchi T."/>
            <person name="Morono Y."/>
            <person name="Uchiyama I."/>
            <person name="Ito T."/>
            <person name="Fujiyama A."/>
            <person name="Inagaki F."/>
            <person name="Takami H."/>
        </authorList>
    </citation>
    <scope>NUCLEOTIDE SEQUENCE</scope>
    <source>
        <strain evidence="1">Expedition CK06-06</strain>
    </source>
</reference>
<dbReference type="EMBL" id="BARV01009368">
    <property type="protein sequence ID" value="GAI15426.1"/>
    <property type="molecule type" value="Genomic_DNA"/>
</dbReference>
<name>X1MBE2_9ZZZZ</name>
<proteinExistence type="predicted"/>
<sequence>MGPFWSRAGLSLACYLPKELCDEIVKLNKDVTEFADKAVTEALKKEQKEKGR</sequence>
<organism evidence="1">
    <name type="scientific">marine sediment metagenome</name>
    <dbReference type="NCBI Taxonomy" id="412755"/>
    <lineage>
        <taxon>unclassified sequences</taxon>
        <taxon>metagenomes</taxon>
        <taxon>ecological metagenomes</taxon>
    </lineage>
</organism>
<protein>
    <submittedName>
        <fullName evidence="1">Uncharacterized protein</fullName>
    </submittedName>
</protein>
<gene>
    <name evidence="1" type="ORF">S06H3_18505</name>
</gene>